<dbReference type="Proteomes" id="UP001237784">
    <property type="component" value="Unassembled WGS sequence"/>
</dbReference>
<sequence>MCSDSVSVLASEILDFCDAHSLHIACAESLTGGLLSDSFVKIPGASRVFLGSAVTYDIREKSKILGVDCDLLKSCGAVDARVAKQMAFGAARLYSGSGWCYKRFEQQKDVDNPDFPIIGLSTTGVAGPGSDAGKPAGLAYIGVFVPNITDKSCYSLDSDAIFCKFNRIKNCVFDCKCGKISNFSLEKCDFYSCDLGLLISAQLNISGNREEVRNGVVYVLIKILHSIIFEDWIFDARA</sequence>
<dbReference type="InterPro" id="IPR008136">
    <property type="entry name" value="CinA_C"/>
</dbReference>
<reference evidence="2" key="1">
    <citation type="submission" date="2023-05" db="EMBL/GenBank/DDBJ databases">
        <title>Cataloging the Phylogenetic Diversity of Human Bladder Bacteria.</title>
        <authorList>
            <person name="Du J."/>
        </authorList>
    </citation>
    <scope>NUCLEOTIDE SEQUENCE</scope>
    <source>
        <strain evidence="2">UMB6789</strain>
    </source>
</reference>
<protein>
    <submittedName>
        <fullName evidence="2">CinA family protein</fullName>
    </submittedName>
</protein>
<feature type="domain" description="CinA C-terminal" evidence="1">
    <location>
        <begin position="118"/>
        <end position="159"/>
    </location>
</feature>
<dbReference type="Gene3D" id="3.90.950.20">
    <property type="entry name" value="CinA-like"/>
    <property type="match status" value="1"/>
</dbReference>
<evidence type="ECO:0000313" key="2">
    <source>
        <dbReference type="EMBL" id="MDK7063097.1"/>
    </source>
</evidence>
<evidence type="ECO:0000259" key="1">
    <source>
        <dbReference type="Pfam" id="PF02464"/>
    </source>
</evidence>
<feature type="domain" description="CinA C-terminal" evidence="1">
    <location>
        <begin position="9"/>
        <end position="94"/>
    </location>
</feature>
<dbReference type="InterPro" id="IPR036653">
    <property type="entry name" value="CinA-like_C"/>
</dbReference>
<evidence type="ECO:0000313" key="3">
    <source>
        <dbReference type="Proteomes" id="UP001237784"/>
    </source>
</evidence>
<dbReference type="RefSeq" id="WP_285084934.1">
    <property type="nucleotide sequence ID" value="NZ_JASOME010000001.1"/>
</dbReference>
<name>A0AAW6Y0Z1_GARVA</name>
<dbReference type="SUPFAM" id="SSF142433">
    <property type="entry name" value="CinA-like"/>
    <property type="match status" value="1"/>
</dbReference>
<dbReference type="AlphaFoldDB" id="A0AAW6Y0Z1"/>
<proteinExistence type="predicted"/>
<dbReference type="EMBL" id="JASOME010000001">
    <property type="protein sequence ID" value="MDK7063097.1"/>
    <property type="molecule type" value="Genomic_DNA"/>
</dbReference>
<gene>
    <name evidence="2" type="ORF">QP372_00975</name>
</gene>
<accession>A0AAW6Y0Z1</accession>
<comment type="caution">
    <text evidence="2">The sequence shown here is derived from an EMBL/GenBank/DDBJ whole genome shotgun (WGS) entry which is preliminary data.</text>
</comment>
<organism evidence="2 3">
    <name type="scientific">Gardnerella vaginalis</name>
    <dbReference type="NCBI Taxonomy" id="2702"/>
    <lineage>
        <taxon>Bacteria</taxon>
        <taxon>Bacillati</taxon>
        <taxon>Actinomycetota</taxon>
        <taxon>Actinomycetes</taxon>
        <taxon>Bifidobacteriales</taxon>
        <taxon>Bifidobacteriaceae</taxon>
        <taxon>Gardnerella</taxon>
    </lineage>
</organism>
<dbReference type="Pfam" id="PF02464">
    <property type="entry name" value="CinA"/>
    <property type="match status" value="2"/>
</dbReference>